<sequence>MKIRLAVPVEAEECWNIRNQAIRYGCKSSYDDAVIAAWTPEKMPESYRNAIVVNPFFVVAAPDGRLLATGYLDLSTGSIEAVFTLPQYTGKGLGSQIIEAIKSEARGRGFEQLTLSSTPNAQTFYEKHGFKLMQESMYPSALAQAELRCMEMSINLLG</sequence>
<dbReference type="KEGG" id="kpb:FH42_06455"/>
<evidence type="ECO:0000313" key="17">
    <source>
        <dbReference type="Proteomes" id="UP000439817"/>
    </source>
</evidence>
<evidence type="ECO:0000256" key="1">
    <source>
        <dbReference type="ARBA" id="ARBA00022679"/>
    </source>
</evidence>
<dbReference type="Proteomes" id="UP000253559">
    <property type="component" value="Unassembled WGS sequence"/>
</dbReference>
<dbReference type="AlphaFoldDB" id="A0A0T5IIB9"/>
<organism evidence="10 14">
    <name type="scientific">Klebsiella pneumoniae</name>
    <dbReference type="NCBI Taxonomy" id="573"/>
    <lineage>
        <taxon>Bacteria</taxon>
        <taxon>Pseudomonadati</taxon>
        <taxon>Pseudomonadota</taxon>
        <taxon>Gammaproteobacteria</taxon>
        <taxon>Enterobacterales</taxon>
        <taxon>Enterobacteriaceae</taxon>
        <taxon>Klebsiella/Raoultella group</taxon>
        <taxon>Klebsiella</taxon>
        <taxon>Klebsiella pneumoniae complex</taxon>
    </lineage>
</organism>
<dbReference type="EMBL" id="WNPO01000006">
    <property type="protein sequence ID" value="MUA39026.1"/>
    <property type="molecule type" value="Genomic_DNA"/>
</dbReference>
<dbReference type="GO" id="GO:0016747">
    <property type="term" value="F:acyltransferase activity, transferring groups other than amino-acyl groups"/>
    <property type="evidence" value="ECO:0007669"/>
    <property type="project" value="InterPro"/>
</dbReference>
<evidence type="ECO:0000313" key="15">
    <source>
        <dbReference type="Proteomes" id="UP000294951"/>
    </source>
</evidence>
<evidence type="ECO:0000313" key="9">
    <source>
        <dbReference type="EMBL" id="SQC36615.1"/>
    </source>
</evidence>
<keyword evidence="2 10" id="KW-0012">Acyltransferase</keyword>
<evidence type="ECO:0000313" key="14">
    <source>
        <dbReference type="Proteomes" id="UP000257587"/>
    </source>
</evidence>
<dbReference type="Proteomes" id="UP000251721">
    <property type="component" value="Unassembled WGS sequence"/>
</dbReference>
<evidence type="ECO:0000313" key="19">
    <source>
        <dbReference type="Proteomes" id="UP000532829"/>
    </source>
</evidence>
<dbReference type="InterPro" id="IPR016181">
    <property type="entry name" value="Acyl_CoA_acyltransferase"/>
</dbReference>
<evidence type="ECO:0000313" key="13">
    <source>
        <dbReference type="Proteomes" id="UP000251721"/>
    </source>
</evidence>
<gene>
    <name evidence="7" type="ORF">DM078_06190</name>
    <name evidence="8" type="ORF">DW286_12960</name>
    <name evidence="11" type="ORF">E1814_10635</name>
    <name evidence="12" type="ORF">FXN67_17165</name>
    <name evidence="5" type="ORF">GJJ08_011680</name>
    <name evidence="4" type="ORF">GNF00_04085</name>
    <name evidence="6" type="ORF">H3G96_016250</name>
    <name evidence="9" type="ORF">NCTC13465_00260</name>
    <name evidence="10" type="ORF">SAMEA3499874_01411</name>
</gene>
<keyword evidence="1 10" id="KW-0808">Transferase</keyword>
<protein>
    <submittedName>
        <fullName evidence="4">GNAT family N-acetyltransferase</fullName>
    </submittedName>
    <submittedName>
        <fullName evidence="10">Putative acyltransferase</fullName>
    </submittedName>
</protein>
<dbReference type="EMBL" id="QOHW01000003">
    <property type="protein sequence ID" value="RBZ24701.1"/>
    <property type="molecule type" value="Genomic_DNA"/>
</dbReference>
<dbReference type="Proteomes" id="UP000254657">
    <property type="component" value="Unassembled WGS sequence"/>
</dbReference>
<dbReference type="SUPFAM" id="SSF55729">
    <property type="entry name" value="Acyl-CoA N-acyltransferases (Nat)"/>
    <property type="match status" value="1"/>
</dbReference>
<dbReference type="EMBL" id="CP063008">
    <property type="protein sequence ID" value="QOU54000.1"/>
    <property type="molecule type" value="Genomic_DNA"/>
</dbReference>
<dbReference type="EMBL" id="QRCF01000011">
    <property type="protein sequence ID" value="RDT92310.1"/>
    <property type="molecule type" value="Genomic_DNA"/>
</dbReference>
<reference evidence="5 17" key="9">
    <citation type="journal article" date="2020" name="Antibiotics">
        <title>Molecular Typing, Characterization of Antimicrobial Resistance, Virulence Profiling and Analysis of Whole-Genome Sequence of Clinical Klebsiella pneumoniae Isolates.</title>
        <authorList>
            <person name="Shelenkov A."/>
            <person name="Mikhaylova Y."/>
            <person name="Yanushevich Y."/>
            <person name="Samoilov A."/>
            <person name="Petrova L."/>
            <person name="Fomina V."/>
            <person name="Gusarov V."/>
            <person name="Zamyatin M."/>
            <person name="Shagin D."/>
            <person name="Akimkin V."/>
        </authorList>
    </citation>
    <scope>NUCLEOTIDE SEQUENCE [LARGE SCALE GENOMIC DNA]</scope>
    <source>
        <strain evidence="5 17">CriePir120</strain>
    </source>
</reference>
<dbReference type="EMBL" id="UKAW01000003">
    <property type="protein sequence ID" value="SXG12935.1"/>
    <property type="molecule type" value="Genomic_DNA"/>
</dbReference>
<reference evidence="11 15" key="6">
    <citation type="submission" date="2019-03" db="EMBL/GenBank/DDBJ databases">
        <title>Multidrug-Resistant Klebsiella pneumoniae Clinical Bloodstream Isolates in Shanghai, China.</title>
        <authorList>
            <person name="Wang S."/>
        </authorList>
    </citation>
    <scope>NUCLEOTIDE SEQUENCE [LARGE SCALE GENOMIC DNA]</scope>
    <source>
        <strain evidence="11 15">RJ1071</strain>
    </source>
</reference>
<evidence type="ECO:0000313" key="10">
    <source>
        <dbReference type="EMBL" id="SXG12935.1"/>
    </source>
</evidence>
<evidence type="ECO:0000313" key="18">
    <source>
        <dbReference type="Proteomes" id="UP000485085"/>
    </source>
</evidence>
<evidence type="ECO:0000313" key="7">
    <source>
        <dbReference type="EMBL" id="RBZ24701.1"/>
    </source>
</evidence>
<dbReference type="Proteomes" id="UP000294951">
    <property type="component" value="Unassembled WGS sequence"/>
</dbReference>
<dbReference type="EMBL" id="VSSY01000015">
    <property type="protein sequence ID" value="TYL77022.1"/>
    <property type="molecule type" value="Genomic_DNA"/>
</dbReference>
<dbReference type="EMBL" id="UAWQ01000002">
    <property type="protein sequence ID" value="SQC36615.1"/>
    <property type="molecule type" value="Genomic_DNA"/>
</dbReference>
<proteinExistence type="predicted"/>
<reference evidence="6 19" key="10">
    <citation type="submission" date="2020-12" db="EMBL/GenBank/DDBJ databases">
        <title>The complete genome of Klebsiella pneumoniae strain 090374.</title>
        <authorList>
            <person name="Wei L."/>
            <person name="Wen H."/>
            <person name="Liu L."/>
            <person name="Feng Y."/>
            <person name="Zong Z."/>
        </authorList>
    </citation>
    <scope>NUCLEOTIDE SEQUENCE [LARGE SCALE GENOMIC DNA]</scope>
    <source>
        <strain evidence="6 19">WCHKP090374</strain>
    </source>
</reference>
<evidence type="ECO:0000313" key="6">
    <source>
        <dbReference type="EMBL" id="QQL31737.1"/>
    </source>
</evidence>
<reference evidence="4 18" key="8">
    <citation type="submission" date="2019-11" db="EMBL/GenBank/DDBJ databases">
        <title>Emergence of a novel subclone of carbapenem-resistant Klebsiella pneumoniae ST11 with enhanced virulence and transmissibility: a molecular epidemiological, clinical, genomic study.</title>
        <authorList>
            <person name="Zhou K."/>
        </authorList>
    </citation>
    <scope>NUCLEOTIDE SEQUENCE [LARGE SCALE GENOMIC DNA]</scope>
    <source>
        <strain evidence="4 18">KP_38044</strain>
    </source>
</reference>
<feature type="domain" description="N-acetyltransferase" evidence="3">
    <location>
        <begin position="1"/>
        <end position="157"/>
    </location>
</feature>
<evidence type="ECO:0000313" key="4">
    <source>
        <dbReference type="EMBL" id="MUA39026.1"/>
    </source>
</evidence>
<evidence type="ECO:0000259" key="3">
    <source>
        <dbReference type="PROSITE" id="PS51186"/>
    </source>
</evidence>
<reference evidence="12 16" key="7">
    <citation type="submission" date="2019-08" db="EMBL/GenBank/DDBJ databases">
        <title>Phenotypic and genetic characterization of extended-spectrum b-lactamase-producing hypermucoviscous Klebsiella pneumoniae from Chile.</title>
        <authorList>
            <person name="Morales-Leon F."/>
            <person name="Caro C."/>
            <person name="Opazo-Capurro A."/>
            <person name="Lincopan N."/>
            <person name="Dominguez-Yevenes M."/>
            <person name="Lima C."/>
            <person name="Bello-Toledo H."/>
            <person name="Gonzalez-Rocha G."/>
        </authorList>
    </citation>
    <scope>NUCLEOTIDE SEQUENCE [LARGE SCALE GENOMIC DNA]</scope>
    <source>
        <strain evidence="12 16">UCO-494</strain>
    </source>
</reference>
<dbReference type="Proteomes" id="UP000439817">
    <property type="component" value="Chromosome"/>
</dbReference>
<dbReference type="EMBL" id="CP066534">
    <property type="protein sequence ID" value="QQL31737.1"/>
    <property type="molecule type" value="Genomic_DNA"/>
</dbReference>
<reference evidence="10 14" key="5">
    <citation type="submission" date="2018-08" db="EMBL/GenBank/DDBJ databases">
        <authorList>
            <consortium name="Pathogen Informatics"/>
        </authorList>
    </citation>
    <scope>NUCLEOTIDE SEQUENCE [LARGE SCALE GENOMIC DNA]</scope>
    <source>
        <strain evidence="10 14">EuSCAPE_AT002</strain>
    </source>
</reference>
<dbReference type="Proteomes" id="UP000485085">
    <property type="component" value="Unassembled WGS sequence"/>
</dbReference>
<dbReference type="PANTHER" id="PTHR43877:SF2">
    <property type="entry name" value="AMINOALKYLPHOSPHONATE N-ACETYLTRANSFERASE-RELATED"/>
    <property type="match status" value="1"/>
</dbReference>
<dbReference type="PROSITE" id="PS51186">
    <property type="entry name" value="GNAT"/>
    <property type="match status" value="1"/>
</dbReference>
<dbReference type="Proteomes" id="UP000322977">
    <property type="component" value="Unassembled WGS sequence"/>
</dbReference>
<dbReference type="RefSeq" id="WP_004189563.1">
    <property type="nucleotide sequence ID" value="NZ_AP018671.1"/>
</dbReference>
<dbReference type="Gene3D" id="3.40.630.30">
    <property type="match status" value="1"/>
</dbReference>
<dbReference type="InterPro" id="IPR050832">
    <property type="entry name" value="Bact_Acetyltransf"/>
</dbReference>
<evidence type="ECO:0000313" key="11">
    <source>
        <dbReference type="EMBL" id="TDK02712.1"/>
    </source>
</evidence>
<dbReference type="CDD" id="cd04301">
    <property type="entry name" value="NAT_SF"/>
    <property type="match status" value="1"/>
</dbReference>
<evidence type="ECO:0000313" key="12">
    <source>
        <dbReference type="EMBL" id="TYL77022.1"/>
    </source>
</evidence>
<reference evidence="7" key="3">
    <citation type="submission" date="2018-07" db="EMBL/GenBank/DDBJ databases">
        <authorList>
            <person name="Martins R.C."/>
            <person name="Perdigao-Neto L.V."/>
            <person name="Costa S.F."/>
            <person name="Levin A.S.S."/>
        </authorList>
    </citation>
    <scope>NUCLEOTIDE SEQUENCE</scope>
    <source>
        <strain evidence="7">BC_5001</strain>
    </source>
</reference>
<dbReference type="PANTHER" id="PTHR43877">
    <property type="entry name" value="AMINOALKYLPHOSPHONATE N-ACETYLTRANSFERASE-RELATED-RELATED"/>
    <property type="match status" value="1"/>
</dbReference>
<name>A0A0T5IIB9_KLEPN</name>
<evidence type="ECO:0000313" key="16">
    <source>
        <dbReference type="Proteomes" id="UP000322977"/>
    </source>
</evidence>
<dbReference type="Proteomes" id="UP000532829">
    <property type="component" value="Chromosome"/>
</dbReference>
<accession>A0A0T5IIB9</accession>
<dbReference type="InterPro" id="IPR000182">
    <property type="entry name" value="GNAT_dom"/>
</dbReference>
<reference evidence="7" key="4">
    <citation type="submission" date="2018-08" db="EMBL/GenBank/DDBJ databases">
        <title>Klebsiella pneumoniae genome sequencing and assembly.</title>
        <authorList>
            <person name="Martins R.C.R."/>
            <person name="Perdigao-Neto L.V."/>
            <person name="Costa S.F."/>
            <person name="Levin A.S.S."/>
        </authorList>
    </citation>
    <scope>NUCLEOTIDE SEQUENCE</scope>
    <source>
        <strain evidence="7">BC_5001</strain>
    </source>
</reference>
<dbReference type="Proteomes" id="UP000257587">
    <property type="component" value="Unassembled WGS sequence"/>
</dbReference>
<dbReference type="EMBL" id="SMTN01000007">
    <property type="protein sequence ID" value="TDK02712.1"/>
    <property type="molecule type" value="Genomic_DNA"/>
</dbReference>
<evidence type="ECO:0000256" key="2">
    <source>
        <dbReference type="ARBA" id="ARBA00023315"/>
    </source>
</evidence>
<dbReference type="Pfam" id="PF13673">
    <property type="entry name" value="Acetyltransf_10"/>
    <property type="match status" value="1"/>
</dbReference>
<reference evidence="9 13" key="1">
    <citation type="submission" date="2018-06" db="EMBL/GenBank/DDBJ databases">
        <authorList>
            <consortium name="Pathogen Informatics"/>
            <person name="Doyle S."/>
        </authorList>
    </citation>
    <scope>NUCLEOTIDE SEQUENCE [LARGE SCALE GENOMIC DNA]</scope>
    <source>
        <strain evidence="9 13">NCTC13465</strain>
    </source>
</reference>
<evidence type="ECO:0000313" key="8">
    <source>
        <dbReference type="EMBL" id="RDT92310.1"/>
    </source>
</evidence>
<reference evidence="8" key="2">
    <citation type="submission" date="2018-07" db="EMBL/GenBank/DDBJ databases">
        <title>Draft genome sequence of Klebsiella pneumoniae K293.</title>
        <authorList>
            <person name="He F."/>
        </authorList>
    </citation>
    <scope>NUCLEOTIDE SEQUENCE</scope>
    <source>
        <strain evidence="8">K293</strain>
    </source>
</reference>
<evidence type="ECO:0000313" key="5">
    <source>
        <dbReference type="EMBL" id="QOU54000.1"/>
    </source>
</evidence>